<dbReference type="EMBL" id="CP109527">
    <property type="protein sequence ID" value="WTY33437.1"/>
    <property type="molecule type" value="Genomic_DNA"/>
</dbReference>
<dbReference type="Gene3D" id="1.10.1200.10">
    <property type="entry name" value="ACP-like"/>
    <property type="match status" value="1"/>
</dbReference>
<reference evidence="4 5" key="1">
    <citation type="submission" date="2022-10" db="EMBL/GenBank/DDBJ databases">
        <title>The complete genomes of actinobacterial strains from the NBC collection.</title>
        <authorList>
            <person name="Joergensen T.S."/>
            <person name="Alvarez Arevalo M."/>
            <person name="Sterndorff E.B."/>
            <person name="Faurdal D."/>
            <person name="Vuksanovic O."/>
            <person name="Mourched A.-S."/>
            <person name="Charusanti P."/>
            <person name="Shaw S."/>
            <person name="Blin K."/>
            <person name="Weber T."/>
        </authorList>
    </citation>
    <scope>NUCLEOTIDE SEQUENCE [LARGE SCALE GENOMIC DNA]</scope>
    <source>
        <strain evidence="4 5">NBC_01413</strain>
    </source>
</reference>
<evidence type="ECO:0000313" key="5">
    <source>
        <dbReference type="Proteomes" id="UP001621418"/>
    </source>
</evidence>
<protein>
    <submittedName>
        <fullName evidence="4">Acyl carrier protein</fullName>
    </submittedName>
</protein>
<keyword evidence="5" id="KW-1185">Reference proteome</keyword>
<dbReference type="PROSITE" id="PS50075">
    <property type="entry name" value="CARRIER"/>
    <property type="match status" value="1"/>
</dbReference>
<dbReference type="Pfam" id="PF00550">
    <property type="entry name" value="PP-binding"/>
    <property type="match status" value="1"/>
</dbReference>
<evidence type="ECO:0000256" key="1">
    <source>
        <dbReference type="ARBA" id="ARBA00022450"/>
    </source>
</evidence>
<name>A0ABZ1N0N7_9NOCA</name>
<evidence type="ECO:0000259" key="3">
    <source>
        <dbReference type="PROSITE" id="PS50075"/>
    </source>
</evidence>
<sequence>MTKGTTMAPITESDILQALISAAGDPETDLPDGGLLDTTFEELGYDSLALIESVSRLEKRFAVKIADQTVMDCRTFREMVERVNG</sequence>
<dbReference type="Proteomes" id="UP001621418">
    <property type="component" value="Chromosome"/>
</dbReference>
<dbReference type="RefSeq" id="WP_405145650.1">
    <property type="nucleotide sequence ID" value="NZ_CP109527.1"/>
</dbReference>
<keyword evidence="1" id="KW-0596">Phosphopantetheine</keyword>
<dbReference type="InterPro" id="IPR009081">
    <property type="entry name" value="PP-bd_ACP"/>
</dbReference>
<gene>
    <name evidence="4" type="ORF">OG308_19035</name>
</gene>
<keyword evidence="2" id="KW-0597">Phosphoprotein</keyword>
<evidence type="ECO:0000256" key="2">
    <source>
        <dbReference type="ARBA" id="ARBA00022553"/>
    </source>
</evidence>
<dbReference type="InterPro" id="IPR036736">
    <property type="entry name" value="ACP-like_sf"/>
</dbReference>
<dbReference type="SUPFAM" id="SSF47336">
    <property type="entry name" value="ACP-like"/>
    <property type="match status" value="1"/>
</dbReference>
<accession>A0ABZ1N0N7</accession>
<dbReference type="InterPro" id="IPR006162">
    <property type="entry name" value="Ppantetheine_attach_site"/>
</dbReference>
<proteinExistence type="predicted"/>
<organism evidence="4 5">
    <name type="scientific">Nocardia salmonicida</name>
    <dbReference type="NCBI Taxonomy" id="53431"/>
    <lineage>
        <taxon>Bacteria</taxon>
        <taxon>Bacillati</taxon>
        <taxon>Actinomycetota</taxon>
        <taxon>Actinomycetes</taxon>
        <taxon>Mycobacteriales</taxon>
        <taxon>Nocardiaceae</taxon>
        <taxon>Nocardia</taxon>
    </lineage>
</organism>
<dbReference type="PROSITE" id="PS00012">
    <property type="entry name" value="PHOSPHOPANTETHEINE"/>
    <property type="match status" value="1"/>
</dbReference>
<feature type="domain" description="Carrier" evidence="3">
    <location>
        <begin position="9"/>
        <end position="85"/>
    </location>
</feature>
<evidence type="ECO:0000313" key="4">
    <source>
        <dbReference type="EMBL" id="WTY33437.1"/>
    </source>
</evidence>